<dbReference type="EMBL" id="AUSU01004149">
    <property type="protein sequence ID" value="EPS65570.1"/>
    <property type="molecule type" value="Genomic_DNA"/>
</dbReference>
<feature type="region of interest" description="Disordered" evidence="4">
    <location>
        <begin position="650"/>
        <end position="682"/>
    </location>
</feature>
<comment type="subcellular location">
    <subcellularLocation>
        <location evidence="1">Nucleus</location>
        <location evidence="1">Nucleolus</location>
    </subcellularLocation>
</comment>
<keyword evidence="2" id="KW-0597">Phosphoprotein</keyword>
<evidence type="ECO:0000313" key="5">
    <source>
        <dbReference type="EMBL" id="EPS65570.1"/>
    </source>
</evidence>
<evidence type="ECO:0000313" key="6">
    <source>
        <dbReference type="Proteomes" id="UP000015453"/>
    </source>
</evidence>
<dbReference type="OrthoDB" id="277439at2759"/>
<evidence type="ECO:0000256" key="4">
    <source>
        <dbReference type="SAM" id="MobiDB-lite"/>
    </source>
</evidence>
<feature type="compositionally biased region" description="Acidic residues" evidence="4">
    <location>
        <begin position="559"/>
        <end position="573"/>
    </location>
</feature>
<dbReference type="PANTHER" id="PTHR14150">
    <property type="entry name" value="U3 SMALL NUCLEOLAR RNA-ASSOCIATED PROTEIN 14"/>
    <property type="match status" value="1"/>
</dbReference>
<dbReference type="Pfam" id="PF04615">
    <property type="entry name" value="Utp14"/>
    <property type="match status" value="1"/>
</dbReference>
<protein>
    <submittedName>
        <fullName evidence="5">Uncharacterized protein</fullName>
    </submittedName>
</protein>
<feature type="region of interest" description="Disordered" evidence="4">
    <location>
        <begin position="549"/>
        <end position="587"/>
    </location>
</feature>
<feature type="compositionally biased region" description="Basic and acidic residues" evidence="4">
    <location>
        <begin position="846"/>
        <end position="858"/>
    </location>
</feature>
<comment type="caution">
    <text evidence="5">The sequence shown here is derived from an EMBL/GenBank/DDBJ whole genome shotgun (WGS) entry which is preliminary data.</text>
</comment>
<reference evidence="5 6" key="1">
    <citation type="journal article" date="2013" name="BMC Genomics">
        <title>The miniature genome of a carnivorous plant Genlisea aurea contains a low number of genes and short non-coding sequences.</title>
        <authorList>
            <person name="Leushkin E.V."/>
            <person name="Sutormin R.A."/>
            <person name="Nabieva E.R."/>
            <person name="Penin A.A."/>
            <person name="Kondrashov A.S."/>
            <person name="Logacheva M.D."/>
        </authorList>
    </citation>
    <scope>NUCLEOTIDE SEQUENCE [LARGE SCALE GENOMIC DNA]</scope>
</reference>
<feature type="compositionally biased region" description="Basic and acidic residues" evidence="4">
    <location>
        <begin position="1"/>
        <end position="18"/>
    </location>
</feature>
<dbReference type="AlphaFoldDB" id="S8CFB5"/>
<name>S8CFB5_9LAMI</name>
<keyword evidence="3" id="KW-0539">Nucleus</keyword>
<feature type="region of interest" description="Disordered" evidence="4">
    <location>
        <begin position="841"/>
        <end position="867"/>
    </location>
</feature>
<organism evidence="5 6">
    <name type="scientific">Genlisea aurea</name>
    <dbReference type="NCBI Taxonomy" id="192259"/>
    <lineage>
        <taxon>Eukaryota</taxon>
        <taxon>Viridiplantae</taxon>
        <taxon>Streptophyta</taxon>
        <taxon>Embryophyta</taxon>
        <taxon>Tracheophyta</taxon>
        <taxon>Spermatophyta</taxon>
        <taxon>Magnoliopsida</taxon>
        <taxon>eudicotyledons</taxon>
        <taxon>Gunneridae</taxon>
        <taxon>Pentapetalae</taxon>
        <taxon>asterids</taxon>
        <taxon>lamiids</taxon>
        <taxon>Lamiales</taxon>
        <taxon>Lentibulariaceae</taxon>
        <taxon>Genlisea</taxon>
    </lineage>
</organism>
<accession>S8CFB5</accession>
<sequence length="867" mass="98487">MADKGKRRDRGTRKDKGVGEFGNKKRKRVKSGFTSKRQEKTRPSRGPRLPNVLRKEIDVGDQQRFGSSQDTDSDDALGNDLFEYEEEAVAEEESRKNRRFDPVENYEFELPEKFEDWKVDSDESDDDGIDKEEDDARHKRMLEAITGLPTDTFRGRKTKDFIVSEAYPESEYNPSSDILDGAGKIDINDLLDPLHGKKGFSELRKRLNQMEKKAVTTLKPLPKADQERLERKAAYQHTKNDISKWEPLVKRNREAPTLYFDEDSNIGYSFIGDIAAEFEPRTEFEKSIASLIGQREVDEAIVEDGTRNLELNKVDIEEVKARKDRLAKMRSLLFRHEVKAKRIKKIKSKTYHRLLKKDRRKATAAAIEMDSGAAKELAMKQEFKRAEERMTLKHKNSSKWAKRILQRGLDKQDEATREAFGDQLNQHAALTRKMNSMKESSSDESSDDDSGTMSDISGQDVQSRLLNKAREKTLKLLEPDEELPKSGVLSLPFMERALKKKQDAAEQEVQLTLAELESSLNNNSEDNTLPSVATGRRVFGATKRVVEEISDHPKSDNFYDTDTDDDGAPEEDLREGYRNEKSSGNVDIDPNILREAFDIVGTHTVPESRDEVKQTYEVSYLASDDSWKKTGRASDDILPLNKIEDDTVNGITIEENGDGSGTDDDDDEMVDGILTSGPKSSYTLPSQAELIQRAFAGDDVEEEFKKDKEAVLNCEIPEPEQPSLIPGWGQWTDIQRKRGVPPWMTKEHDAAKKKRLESLKKRKDAQLKNVIISEKLDKKAEKLQTKALPYPFTSGEVFEQSIRMPIGPEFNPVSAVGPLNRPEVVKSSGVIIKPISYEDVSVAQKSHAEPRERNDGKRSNKGKKQRR</sequence>
<gene>
    <name evidence="5" type="ORF">M569_09206</name>
</gene>
<evidence type="ECO:0000256" key="2">
    <source>
        <dbReference type="ARBA" id="ARBA00022553"/>
    </source>
</evidence>
<feature type="region of interest" description="Disordered" evidence="4">
    <location>
        <begin position="1"/>
        <end position="81"/>
    </location>
</feature>
<evidence type="ECO:0000256" key="3">
    <source>
        <dbReference type="ARBA" id="ARBA00023242"/>
    </source>
</evidence>
<dbReference type="PANTHER" id="PTHR14150:SF12">
    <property type="entry name" value="U3 SMALL NUCLEOLAR RNA-ASSOCIATED PROTEIN 14 HOMOLOG A"/>
    <property type="match status" value="1"/>
</dbReference>
<dbReference type="GO" id="GO:0032040">
    <property type="term" value="C:small-subunit processome"/>
    <property type="evidence" value="ECO:0007669"/>
    <property type="project" value="InterPro"/>
</dbReference>
<keyword evidence="6" id="KW-1185">Reference proteome</keyword>
<feature type="compositionally biased region" description="Acidic residues" evidence="4">
    <location>
        <begin position="71"/>
        <end position="81"/>
    </location>
</feature>
<proteinExistence type="predicted"/>
<dbReference type="InterPro" id="IPR006709">
    <property type="entry name" value="SSU_processome_Utp14"/>
</dbReference>
<dbReference type="GO" id="GO:0006364">
    <property type="term" value="P:rRNA processing"/>
    <property type="evidence" value="ECO:0007669"/>
    <property type="project" value="InterPro"/>
</dbReference>
<feature type="compositionally biased region" description="Acidic residues" evidence="4">
    <location>
        <begin position="655"/>
        <end position="670"/>
    </location>
</feature>
<evidence type="ECO:0000256" key="1">
    <source>
        <dbReference type="ARBA" id="ARBA00004604"/>
    </source>
</evidence>
<dbReference type="Proteomes" id="UP000015453">
    <property type="component" value="Unassembled WGS sequence"/>
</dbReference>
<feature type="region of interest" description="Disordered" evidence="4">
    <location>
        <begin position="433"/>
        <end position="459"/>
    </location>
</feature>